<organism evidence="5 6">
    <name type="scientific">Sedimentibacter saalensis</name>
    <dbReference type="NCBI Taxonomy" id="130788"/>
    <lineage>
        <taxon>Bacteria</taxon>
        <taxon>Bacillati</taxon>
        <taxon>Bacillota</taxon>
        <taxon>Tissierellia</taxon>
        <taxon>Sedimentibacter</taxon>
    </lineage>
</organism>
<dbReference type="InterPro" id="IPR003961">
    <property type="entry name" value="FN3_dom"/>
</dbReference>
<evidence type="ECO:0000256" key="2">
    <source>
        <dbReference type="SAM" id="SignalP"/>
    </source>
</evidence>
<feature type="domain" description="SLH" evidence="4">
    <location>
        <begin position="1366"/>
        <end position="1429"/>
    </location>
</feature>
<feature type="domain" description="Fibronectin type-III" evidence="3">
    <location>
        <begin position="523"/>
        <end position="612"/>
    </location>
</feature>
<dbReference type="InterPro" id="IPR001119">
    <property type="entry name" value="SLH_dom"/>
</dbReference>
<dbReference type="OrthoDB" id="1703838at2"/>
<feature type="domain" description="Fibronectin type-III" evidence="3">
    <location>
        <begin position="350"/>
        <end position="439"/>
    </location>
</feature>
<reference evidence="5 6" key="1">
    <citation type="submission" date="2019-07" db="EMBL/GenBank/DDBJ databases">
        <title>Genomic Encyclopedia of Type Strains, Phase I: the one thousand microbial genomes (KMG-I) project.</title>
        <authorList>
            <person name="Kyrpides N."/>
        </authorList>
    </citation>
    <scope>NUCLEOTIDE SEQUENCE [LARGE SCALE GENOMIC DNA]</scope>
    <source>
        <strain evidence="5 6">DSM 13558</strain>
    </source>
</reference>
<accession>A0A562JE83</accession>
<name>A0A562JE83_9FIRM</name>
<proteinExistence type="predicted"/>
<feature type="chain" id="PRO_5039496702" evidence="2">
    <location>
        <begin position="30"/>
        <end position="1496"/>
    </location>
</feature>
<evidence type="ECO:0000256" key="1">
    <source>
        <dbReference type="ARBA" id="ARBA00004196"/>
    </source>
</evidence>
<dbReference type="InterPro" id="IPR042229">
    <property type="entry name" value="Listeria/Bacterioides_rpt_sf"/>
</dbReference>
<evidence type="ECO:0000259" key="4">
    <source>
        <dbReference type="PROSITE" id="PS51272"/>
    </source>
</evidence>
<dbReference type="Gene3D" id="2.60.40.4270">
    <property type="entry name" value="Listeria-Bacteroides repeat domain"/>
    <property type="match status" value="1"/>
</dbReference>
<dbReference type="Gene3D" id="2.60.40.10">
    <property type="entry name" value="Immunoglobulins"/>
    <property type="match status" value="4"/>
</dbReference>
<dbReference type="InterPro" id="IPR036116">
    <property type="entry name" value="FN3_sf"/>
</dbReference>
<dbReference type="InterPro" id="IPR013378">
    <property type="entry name" value="InlB-like_B-rpt"/>
</dbReference>
<keyword evidence="6" id="KW-1185">Reference proteome</keyword>
<comment type="caution">
    <text evidence="5">The sequence shown here is derived from an EMBL/GenBank/DDBJ whole genome shotgun (WGS) entry which is preliminary data.</text>
</comment>
<dbReference type="Pfam" id="PF09479">
    <property type="entry name" value="Flg_new"/>
    <property type="match status" value="1"/>
</dbReference>
<evidence type="ECO:0000313" key="5">
    <source>
        <dbReference type="EMBL" id="TWH81626.1"/>
    </source>
</evidence>
<feature type="domain" description="Fibronectin type-III" evidence="3">
    <location>
        <begin position="696"/>
        <end position="785"/>
    </location>
</feature>
<dbReference type="PANTHER" id="PTHR34720:SF9">
    <property type="entry name" value="BLR4714 PROTEIN"/>
    <property type="match status" value="1"/>
</dbReference>
<dbReference type="InterPro" id="IPR013783">
    <property type="entry name" value="Ig-like_fold"/>
</dbReference>
<dbReference type="Gene3D" id="2.60.40.1080">
    <property type="match status" value="3"/>
</dbReference>
<dbReference type="InterPro" id="IPR008964">
    <property type="entry name" value="Invasin/intimin_cell_adhesion"/>
</dbReference>
<feature type="domain" description="Fibronectin type-III" evidence="3">
    <location>
        <begin position="177"/>
        <end position="266"/>
    </location>
</feature>
<dbReference type="EMBL" id="VLKH01000003">
    <property type="protein sequence ID" value="TWH81626.1"/>
    <property type="molecule type" value="Genomic_DNA"/>
</dbReference>
<sequence length="1496" mass="154445">MIKRNLIFKRVFKVIGFLLITAMSLSFNIADVDAAVTTGLINFNSGSGMISNINGLKFSENDFSYDTSLLKDGVGNSVLVCDDEGDSLLGTIEGESGEFFVLNSLYAGFLSGDVGNVTFTGYNNEAVLWTNDINIPSAGTYVKITFNSSVPINRLTISSDNYYVFIDDLDVTGIVEKPGAPIIGTATAGDAQASVSFTPPTSDGGTSITGYTVTSSPGGFTGTGATSPITVTGLTNGTAYTFTVTATNSEGTGSPSAASNIVTPKYSQTISFTNPGVQDFGTSPTLTATASSGLPVTFTSSTPSVCTVTSGGVLTFLKSGTATINADQAGDGSYMAAPTVTQTFTVNAVLPGAPTIETVAAGDTIATVSFTPPASDGGTSITGYTVTSSPGGFTGTGAASPITVTGLTNGTTYTFTVTATNSVGTGLPSAASNSVTPKYSQTISFANPGAQSFGTSPTLTATASSGLPVTFTSSTPGVCTVTSGGVLTFLKSGTATINADQAGDGSYMPAPTVTQSFTVNAVWPGAPTTVTAAAGDTQATVSFSPPTSDGGASITSYMVMSNPEGLIGIGAASPITVTGLTNGTTYTFTVTATNSVGTGLPSAASNSVTPLSSQTITFSNPGTQNFGTSPTLTATASSGLPVTYTSSTPDVCTVTSGGVLTFLKSGTATIHADQAGDGIYMPAPTVTRSFTVSAVLPGAPTIGTVAAGDKLATVSFIPPTSNGGASITGYTVTSSPGGFTATGSGSPITVTGLTNGTAYTFTVTATNTVGTGLPSLFSAAVTPALSSYNISFNANGGVVSTTSLTVTNGNSIILPTPTYYQNNFNGWYTSPIGGSKVGDAGTSYVPSSDIILYAQWTPMSIPSVTTYNPYSVLTTSAELGGNVTSDGGDTIIDRGIVYSSVDSTPIIGEAGVSQISNGTGTGEFNVSLSLLTEDTTYYAQAYTINSVGTAYGGVISFTTLYDATQDNLDIAEVKAAIEGTTFSATQAAAGSSEMALSKAQSLVNMLNLRGCTAIVEAETYNAAIAGTSVDKDGTDGYCTFTVKISKGRGTLQVSNIKTMTIIAETYKNDNYTGGGSAANSTNSSVIVNGKVVSAGTIANTKVDGKKISTISIDEQRLEQILAEEKINPVITIPVSTEADVIIAELNGRMIRNMENKKATIEVKTDVASYVLPAMQINIESISKQINKNVELKDILVRIEISKPTNEEAKLVENSSVRGGFTIVTPAVEFNITCTHGDKTIKLDKFSSFVERTIAIPEGVNPSKITTGIIINNDGTFRHVPTKIVVIDGRYYAKINSLTNSLYSVIWNPIEFTDVSNHWSKEAVNDMGSRMIINGVGDKMYEPDRYITRAEFAAIAVKSLGLKPGTGENKFDDIKSTDWYCPYIETASEYGIISGFGNGNFGPNDKITREQAMTMIARAMKITGLEYELNSYDTELTFSEFEDSAEFSEWAVESMVKCVKTGIVTGKGANTIAPKDQITRAEVAVIIQRLLKASNLI</sequence>
<evidence type="ECO:0000313" key="6">
    <source>
        <dbReference type="Proteomes" id="UP000315343"/>
    </source>
</evidence>
<dbReference type="Proteomes" id="UP000315343">
    <property type="component" value="Unassembled WGS sequence"/>
</dbReference>
<dbReference type="Pfam" id="PF00041">
    <property type="entry name" value="fn3"/>
    <property type="match status" value="4"/>
</dbReference>
<dbReference type="PANTHER" id="PTHR34720">
    <property type="entry name" value="MICROCYSTIN DEPENDENT PROTEIN"/>
    <property type="match status" value="1"/>
</dbReference>
<protein>
    <submittedName>
        <fullName evidence="5">S-layer family protein</fullName>
    </submittedName>
</protein>
<dbReference type="PROSITE" id="PS50853">
    <property type="entry name" value="FN3"/>
    <property type="match status" value="4"/>
</dbReference>
<gene>
    <name evidence="5" type="ORF">LY60_01380</name>
</gene>
<dbReference type="GO" id="GO:0030313">
    <property type="term" value="C:cell envelope"/>
    <property type="evidence" value="ECO:0007669"/>
    <property type="project" value="UniProtKB-SubCell"/>
</dbReference>
<dbReference type="SUPFAM" id="SSF49265">
    <property type="entry name" value="Fibronectin type III"/>
    <property type="match status" value="4"/>
</dbReference>
<dbReference type="RefSeq" id="WP_145081694.1">
    <property type="nucleotide sequence ID" value="NZ_VLKH01000003.1"/>
</dbReference>
<dbReference type="SMART" id="SM00060">
    <property type="entry name" value="FN3"/>
    <property type="match status" value="5"/>
</dbReference>
<dbReference type="CDD" id="cd00063">
    <property type="entry name" value="FN3"/>
    <property type="match status" value="2"/>
</dbReference>
<dbReference type="SUPFAM" id="SSF49373">
    <property type="entry name" value="Invasin/intimin cell-adhesion fragments"/>
    <property type="match status" value="3"/>
</dbReference>
<feature type="domain" description="SLH" evidence="4">
    <location>
        <begin position="1306"/>
        <end position="1365"/>
    </location>
</feature>
<evidence type="ECO:0000259" key="3">
    <source>
        <dbReference type="PROSITE" id="PS50853"/>
    </source>
</evidence>
<comment type="subcellular location">
    <subcellularLocation>
        <location evidence="1">Cell envelope</location>
    </subcellularLocation>
</comment>
<feature type="signal peptide" evidence="2">
    <location>
        <begin position="1"/>
        <end position="29"/>
    </location>
</feature>
<feature type="domain" description="SLH" evidence="4">
    <location>
        <begin position="1437"/>
        <end position="1496"/>
    </location>
</feature>
<keyword evidence="2" id="KW-0732">Signal</keyword>
<dbReference type="Pfam" id="PF00395">
    <property type="entry name" value="SLH"/>
    <property type="match status" value="3"/>
</dbReference>
<dbReference type="PROSITE" id="PS51272">
    <property type="entry name" value="SLH"/>
    <property type="match status" value="3"/>
</dbReference>